<keyword evidence="4" id="KW-0788">Thiol protease</keyword>
<name>A0A4U8YW83_METTU</name>
<dbReference type="GO" id="GO:0008234">
    <property type="term" value="F:cysteine-type peptidase activity"/>
    <property type="evidence" value="ECO:0007669"/>
    <property type="project" value="UniProtKB-KW"/>
</dbReference>
<evidence type="ECO:0000313" key="6">
    <source>
        <dbReference type="EMBL" id="VFU07583.1"/>
    </source>
</evidence>
<protein>
    <submittedName>
        <fullName evidence="6">NLP/P60 protein</fullName>
    </submittedName>
</protein>
<evidence type="ECO:0000256" key="2">
    <source>
        <dbReference type="ARBA" id="ARBA00022670"/>
    </source>
</evidence>
<dbReference type="KEGG" id="mtun:MTUNDRAET4_0690"/>
<proteinExistence type="inferred from homology"/>
<keyword evidence="2" id="KW-0645">Protease</keyword>
<dbReference type="AlphaFoldDB" id="A0A4U8YW83"/>
<dbReference type="Gene3D" id="3.90.1720.10">
    <property type="entry name" value="endopeptidase domain like (from Nostoc punctiforme)"/>
    <property type="match status" value="1"/>
</dbReference>
<dbReference type="InterPro" id="IPR000064">
    <property type="entry name" value="NLP_P60_dom"/>
</dbReference>
<dbReference type="PROSITE" id="PS51935">
    <property type="entry name" value="NLPC_P60"/>
    <property type="match status" value="1"/>
</dbReference>
<dbReference type="RefSeq" id="WP_134486894.1">
    <property type="nucleotide sequence ID" value="NZ_CP139089.1"/>
</dbReference>
<dbReference type="GO" id="GO:0006508">
    <property type="term" value="P:proteolysis"/>
    <property type="evidence" value="ECO:0007669"/>
    <property type="project" value="UniProtKB-KW"/>
</dbReference>
<sequence>MPILDRRLTPARPDLAAAHLRGKVEADDFVEGRRVTIRAGLADLRPEPANDVSIDTQALYGETAMLYEDSEGFGWLQLERDGYVGYVSMVAVGEFDAPPTHRVKVNRSFIYPAPNMKLPIIDALPLGGRVSAGETSGSFVALQGGGFMFADHLRPLNEPDRDFVAVAERLLHAPYLWGGKSSLGVDCSGLVQIALDAAGVKSPRDTDLQEKALGVPLAVSDDLKGLARGDLVFWRGHVGVMRDAQTLLHANAHHMQVASEPLAEARARIAAGTGAAITSIRRLEPAG</sequence>
<gene>
    <name evidence="6" type="ORF">MTUNDRAET4_0690</name>
</gene>
<evidence type="ECO:0000313" key="7">
    <source>
        <dbReference type="Proteomes" id="UP000294360"/>
    </source>
</evidence>
<dbReference type="InterPro" id="IPR051794">
    <property type="entry name" value="PG_Endopeptidase_C40"/>
</dbReference>
<dbReference type="InterPro" id="IPR041382">
    <property type="entry name" value="SH3_16"/>
</dbReference>
<dbReference type="InterPro" id="IPR038765">
    <property type="entry name" value="Papain-like_cys_pep_sf"/>
</dbReference>
<evidence type="ECO:0000256" key="4">
    <source>
        <dbReference type="ARBA" id="ARBA00022807"/>
    </source>
</evidence>
<keyword evidence="3" id="KW-0378">Hydrolase</keyword>
<dbReference type="PANTHER" id="PTHR47359">
    <property type="entry name" value="PEPTIDOGLYCAN DL-ENDOPEPTIDASE CWLO"/>
    <property type="match status" value="1"/>
</dbReference>
<organism evidence="6 7">
    <name type="scientific">Methylocella tundrae</name>
    <dbReference type="NCBI Taxonomy" id="227605"/>
    <lineage>
        <taxon>Bacteria</taxon>
        <taxon>Pseudomonadati</taxon>
        <taxon>Pseudomonadota</taxon>
        <taxon>Alphaproteobacteria</taxon>
        <taxon>Hyphomicrobiales</taxon>
        <taxon>Beijerinckiaceae</taxon>
        <taxon>Methylocella</taxon>
    </lineage>
</organism>
<evidence type="ECO:0000256" key="1">
    <source>
        <dbReference type="ARBA" id="ARBA00007074"/>
    </source>
</evidence>
<evidence type="ECO:0000259" key="5">
    <source>
        <dbReference type="PROSITE" id="PS51935"/>
    </source>
</evidence>
<dbReference type="OrthoDB" id="9813368at2"/>
<comment type="similarity">
    <text evidence="1">Belongs to the peptidase C40 family.</text>
</comment>
<feature type="domain" description="NlpC/P60" evidence="5">
    <location>
        <begin position="157"/>
        <end position="284"/>
    </location>
</feature>
<dbReference type="SUPFAM" id="SSF54001">
    <property type="entry name" value="Cysteine proteinases"/>
    <property type="match status" value="1"/>
</dbReference>
<dbReference type="Pfam" id="PF18348">
    <property type="entry name" value="SH3_16"/>
    <property type="match status" value="1"/>
</dbReference>
<dbReference type="EMBL" id="LR536450">
    <property type="protein sequence ID" value="VFU07583.1"/>
    <property type="molecule type" value="Genomic_DNA"/>
</dbReference>
<dbReference type="PANTHER" id="PTHR47359:SF3">
    <property type="entry name" value="NLP_P60 DOMAIN-CONTAINING PROTEIN-RELATED"/>
    <property type="match status" value="1"/>
</dbReference>
<dbReference type="Proteomes" id="UP000294360">
    <property type="component" value="Chromosome"/>
</dbReference>
<reference evidence="6 7" key="1">
    <citation type="submission" date="2019-03" db="EMBL/GenBank/DDBJ databases">
        <authorList>
            <person name="Kox A.R. M."/>
        </authorList>
    </citation>
    <scope>NUCLEOTIDE SEQUENCE [LARGE SCALE GENOMIC DNA]</scope>
    <source>
        <strain evidence="6">MTUNDRAET4 annotated genome</strain>
    </source>
</reference>
<evidence type="ECO:0000256" key="3">
    <source>
        <dbReference type="ARBA" id="ARBA00022801"/>
    </source>
</evidence>
<accession>A0A4U8YW83</accession>
<dbReference type="Pfam" id="PF00877">
    <property type="entry name" value="NLPC_P60"/>
    <property type="match status" value="1"/>
</dbReference>